<dbReference type="InterPro" id="IPR017868">
    <property type="entry name" value="Filamin/ABP280_repeat-like"/>
</dbReference>
<dbReference type="Pfam" id="PF00643">
    <property type="entry name" value="zf-B_box"/>
    <property type="match status" value="2"/>
</dbReference>
<gene>
    <name evidence="14" type="ORF">PLOB_00042648</name>
</gene>
<dbReference type="Gene3D" id="2.40.10.500">
    <property type="match status" value="1"/>
</dbReference>
<dbReference type="Pfam" id="PF01436">
    <property type="entry name" value="NHL"/>
    <property type="match status" value="3"/>
</dbReference>
<dbReference type="InterPro" id="IPR013083">
    <property type="entry name" value="Znf_RING/FYVE/PHD"/>
</dbReference>
<keyword evidence="15" id="KW-1185">Reference proteome</keyword>
<evidence type="ECO:0000313" key="15">
    <source>
        <dbReference type="Proteomes" id="UP001159405"/>
    </source>
</evidence>
<dbReference type="PANTHER" id="PTHR25462:SF296">
    <property type="entry name" value="MEIOTIC P26, ISOFORM F"/>
    <property type="match status" value="1"/>
</dbReference>
<feature type="domain" description="RING-type" evidence="12">
    <location>
        <begin position="681"/>
        <end position="724"/>
    </location>
</feature>
<evidence type="ECO:0000256" key="4">
    <source>
        <dbReference type="ARBA" id="ARBA00022737"/>
    </source>
</evidence>
<dbReference type="Gene3D" id="2.120.10.30">
    <property type="entry name" value="TolB, C-terminal domain"/>
    <property type="match status" value="4"/>
</dbReference>
<dbReference type="Pfam" id="PF17170">
    <property type="entry name" value="DUF5128"/>
    <property type="match status" value="1"/>
</dbReference>
<dbReference type="PROSITE" id="PS51125">
    <property type="entry name" value="NHL"/>
    <property type="match status" value="6"/>
</dbReference>
<evidence type="ECO:0000256" key="3">
    <source>
        <dbReference type="ARBA" id="ARBA00022723"/>
    </source>
</evidence>
<dbReference type="InterPro" id="IPR013783">
    <property type="entry name" value="Ig-like_fold"/>
</dbReference>
<evidence type="ECO:0000256" key="7">
    <source>
        <dbReference type="ARBA" id="ARBA00022833"/>
    </source>
</evidence>
<keyword evidence="6" id="KW-0833">Ubl conjugation pathway</keyword>
<dbReference type="Proteomes" id="UP001159405">
    <property type="component" value="Unassembled WGS sequence"/>
</dbReference>
<keyword evidence="11" id="KW-0175">Coiled coil</keyword>
<feature type="domain" description="B box-type" evidence="13">
    <location>
        <begin position="759"/>
        <end position="807"/>
    </location>
</feature>
<dbReference type="Gene3D" id="2.60.40.10">
    <property type="entry name" value="Immunoglobulins"/>
    <property type="match status" value="2"/>
</dbReference>
<keyword evidence="7" id="KW-0862">Zinc</keyword>
<feature type="coiled-coil region" evidence="11">
    <location>
        <begin position="892"/>
        <end position="970"/>
    </location>
</feature>
<proteinExistence type="inferred from homology"/>
<dbReference type="Gene3D" id="3.30.160.60">
    <property type="entry name" value="Classic Zinc Finger"/>
    <property type="match status" value="2"/>
</dbReference>
<dbReference type="InterPro" id="IPR001298">
    <property type="entry name" value="Filamin/ABP280_rpt"/>
</dbReference>
<keyword evidence="4" id="KW-0677">Repeat</keyword>
<feature type="repeat" description="NHL" evidence="10">
    <location>
        <begin position="1213"/>
        <end position="1256"/>
    </location>
</feature>
<dbReference type="SMART" id="SM00502">
    <property type="entry name" value="BBC"/>
    <property type="match status" value="2"/>
</dbReference>
<comment type="caution">
    <text evidence="14">The sequence shown here is derived from an EMBL/GenBank/DDBJ whole genome shotgun (WGS) entry which is preliminary data.</text>
</comment>
<evidence type="ECO:0008006" key="16">
    <source>
        <dbReference type="Google" id="ProtNLM"/>
    </source>
</evidence>
<evidence type="ECO:0000256" key="6">
    <source>
        <dbReference type="ARBA" id="ARBA00022786"/>
    </source>
</evidence>
<dbReference type="SUPFAM" id="SSF57850">
    <property type="entry name" value="RING/U-box"/>
    <property type="match status" value="2"/>
</dbReference>
<feature type="repeat" description="NHL" evidence="10">
    <location>
        <begin position="1118"/>
        <end position="1161"/>
    </location>
</feature>
<dbReference type="Pfam" id="PF00630">
    <property type="entry name" value="Filamin"/>
    <property type="match status" value="1"/>
</dbReference>
<dbReference type="InterPro" id="IPR027370">
    <property type="entry name" value="Znf-RING_euk"/>
</dbReference>
<feature type="coiled-coil region" evidence="11">
    <location>
        <begin position="155"/>
        <end position="186"/>
    </location>
</feature>
<feature type="repeat" description="NHL" evidence="10">
    <location>
        <begin position="1304"/>
        <end position="1350"/>
    </location>
</feature>
<dbReference type="PANTHER" id="PTHR25462">
    <property type="entry name" value="BONUS, ISOFORM C-RELATED"/>
    <property type="match status" value="1"/>
</dbReference>
<evidence type="ECO:0000256" key="1">
    <source>
        <dbReference type="ARBA" id="ARBA00008518"/>
    </source>
</evidence>
<dbReference type="PROSITE" id="PS00518">
    <property type="entry name" value="ZF_RING_1"/>
    <property type="match status" value="2"/>
</dbReference>
<dbReference type="SMART" id="SM00557">
    <property type="entry name" value="IG_FLMN"/>
    <property type="match status" value="1"/>
</dbReference>
<evidence type="ECO:0000259" key="13">
    <source>
        <dbReference type="PROSITE" id="PS50119"/>
    </source>
</evidence>
<evidence type="ECO:0000256" key="11">
    <source>
        <dbReference type="SAM" id="Coils"/>
    </source>
</evidence>
<dbReference type="Gene3D" id="3.30.40.10">
    <property type="entry name" value="Zinc/RING finger domain, C3HC4 (zinc finger)"/>
    <property type="match status" value="2"/>
</dbReference>
<dbReference type="InterPro" id="IPR014756">
    <property type="entry name" value="Ig_E-set"/>
</dbReference>
<accession>A0ABN8N3R1</accession>
<evidence type="ECO:0000256" key="10">
    <source>
        <dbReference type="PROSITE-ProRule" id="PRU00504"/>
    </source>
</evidence>
<dbReference type="SUPFAM" id="SSF101898">
    <property type="entry name" value="NHL repeat"/>
    <property type="match status" value="2"/>
</dbReference>
<dbReference type="InterPro" id="IPR001841">
    <property type="entry name" value="Znf_RING"/>
</dbReference>
<name>A0ABN8N3R1_9CNID</name>
<evidence type="ECO:0000256" key="5">
    <source>
        <dbReference type="ARBA" id="ARBA00022771"/>
    </source>
</evidence>
<dbReference type="InterPro" id="IPR011042">
    <property type="entry name" value="6-blade_b-propeller_TolB-like"/>
</dbReference>
<dbReference type="PROSITE" id="PS50194">
    <property type="entry name" value="FILAMIN_REPEAT"/>
    <property type="match status" value="2"/>
</dbReference>
<dbReference type="Pfam" id="PF13445">
    <property type="entry name" value="zf-RING_UBOX"/>
    <property type="match status" value="1"/>
</dbReference>
<dbReference type="InterPro" id="IPR001258">
    <property type="entry name" value="NHL_repeat"/>
</dbReference>
<feature type="domain" description="B box-type" evidence="13">
    <location>
        <begin position="73"/>
        <end position="119"/>
    </location>
</feature>
<dbReference type="InterPro" id="IPR003649">
    <property type="entry name" value="Bbox_C"/>
</dbReference>
<feature type="repeat" description="NHL" evidence="10">
    <location>
        <begin position="1165"/>
        <end position="1208"/>
    </location>
</feature>
<feature type="repeat" description="Filamin" evidence="9">
    <location>
        <begin position="268"/>
        <end position="366"/>
    </location>
</feature>
<dbReference type="SUPFAM" id="SSF57845">
    <property type="entry name" value="B-box zinc-binding domain"/>
    <property type="match status" value="2"/>
</dbReference>
<evidence type="ECO:0000256" key="9">
    <source>
        <dbReference type="PROSITE-ProRule" id="PRU00087"/>
    </source>
</evidence>
<evidence type="ECO:0000259" key="12">
    <source>
        <dbReference type="PROSITE" id="PS50089"/>
    </source>
</evidence>
<dbReference type="CDD" id="cd05819">
    <property type="entry name" value="NHL"/>
    <property type="match status" value="2"/>
</dbReference>
<dbReference type="SMART" id="SM00336">
    <property type="entry name" value="BBOX"/>
    <property type="match status" value="3"/>
</dbReference>
<evidence type="ECO:0000256" key="2">
    <source>
        <dbReference type="ARBA" id="ARBA00022553"/>
    </source>
</evidence>
<feature type="repeat" description="NHL" evidence="10">
    <location>
        <begin position="374"/>
        <end position="404"/>
    </location>
</feature>
<keyword evidence="5 8" id="KW-0863">Zinc-finger</keyword>
<dbReference type="PROSITE" id="PS50089">
    <property type="entry name" value="ZF_RING_2"/>
    <property type="match status" value="1"/>
</dbReference>
<feature type="repeat" description="Filamin" evidence="9">
    <location>
        <begin position="1031"/>
        <end position="1113"/>
    </location>
</feature>
<evidence type="ECO:0000256" key="8">
    <source>
        <dbReference type="PROSITE-ProRule" id="PRU00024"/>
    </source>
</evidence>
<dbReference type="SUPFAM" id="SSF81296">
    <property type="entry name" value="E set domains"/>
    <property type="match status" value="1"/>
</dbReference>
<keyword evidence="2" id="KW-0597">Phosphoprotein</keyword>
<dbReference type="InterPro" id="IPR047153">
    <property type="entry name" value="TRIM45/56/19-like"/>
</dbReference>
<evidence type="ECO:0000313" key="14">
    <source>
        <dbReference type="EMBL" id="CAH3039366.1"/>
    </source>
</evidence>
<keyword evidence="3" id="KW-0479">Metal-binding</keyword>
<reference evidence="14 15" key="1">
    <citation type="submission" date="2022-05" db="EMBL/GenBank/DDBJ databases">
        <authorList>
            <consortium name="Genoscope - CEA"/>
            <person name="William W."/>
        </authorList>
    </citation>
    <scope>NUCLEOTIDE SEQUENCE [LARGE SCALE GENOMIC DNA]</scope>
</reference>
<feature type="repeat" description="NHL" evidence="10">
    <location>
        <begin position="409"/>
        <end position="452"/>
    </location>
</feature>
<comment type="similarity">
    <text evidence="1">Belongs to the TRIM/RBCC family.</text>
</comment>
<organism evidence="14 15">
    <name type="scientific">Porites lobata</name>
    <dbReference type="NCBI Taxonomy" id="104759"/>
    <lineage>
        <taxon>Eukaryota</taxon>
        <taxon>Metazoa</taxon>
        <taxon>Cnidaria</taxon>
        <taxon>Anthozoa</taxon>
        <taxon>Hexacorallia</taxon>
        <taxon>Scleractinia</taxon>
        <taxon>Fungiina</taxon>
        <taxon>Poritidae</taxon>
        <taxon>Porites</taxon>
    </lineage>
</organism>
<protein>
    <recommendedName>
        <fullName evidence="16">E3 ubiquitin-protein ligase TRIM71</fullName>
    </recommendedName>
</protein>
<dbReference type="InterPro" id="IPR017907">
    <property type="entry name" value="Znf_RING_CS"/>
</dbReference>
<feature type="non-terminal residue" evidence="14">
    <location>
        <position position="1"/>
    </location>
</feature>
<feature type="domain" description="B box-type" evidence="13">
    <location>
        <begin position="820"/>
        <end position="863"/>
    </location>
</feature>
<dbReference type="PROSITE" id="PS50119">
    <property type="entry name" value="ZF_BBOX"/>
    <property type="match status" value="3"/>
</dbReference>
<dbReference type="InterPro" id="IPR000315">
    <property type="entry name" value="Znf_B-box"/>
</dbReference>
<dbReference type="EMBL" id="CALNXK010000007">
    <property type="protein sequence ID" value="CAH3039366.1"/>
    <property type="molecule type" value="Genomic_DNA"/>
</dbReference>
<sequence>DPKTITCLHTFCCECLKKHALISQRNGKFLCPECQAEVDLPEANRFEKLPTSFHHSSLLIKRFQAEDYEALMKRKSLCSQQNHEGEVTRFFCHKCKLCVCQICITTDHKAHEGHDVELLDKVADCEKTNILMRTEILKEKIKVFSDAICKYEQTVSELETNIANAKREVSQTAEQMIAKIREHERHIISTLDNTRESRADKLNSAQARVQSLLKQFNQALKFAENLIQRSSSSDVMHSKNDLEQRFEHLNNTPIPKLQVNSFVKFFPAEGENLTLGCLTTSEPVVRVNKDFQAGVETEFEVNPGIHELQVCEMKVVVEPGDKVGSLITCEKDGILLAKLTPEFPGTLQISVQIDGKTAASPYTVHVKRRLIHLLNRPTDVTYVNDDNILVADQLNHRIQQFNVQTGNFVKSFGKKGTRDGEFQNPVSVCVDDVGRVVVADGLNSTVQVLSQDGEPLFKLKDSGPEKLDRPVACIYHQNKYIVSDWGNDCVKVYNKSGKCLYKIENQGKGDGQLCGPWGLCVQKCGNYYNLIVCNAGNGRVDQFTLEGSFTGKTVQKLQRPAAITATSDGYIFVSDYGLQYSSQIVETAAICLEFSPNFLQFTLHTFCGLCVQKCRNYYNLIVCNAGNGRLDQFTLEGCFTGKKTVNKPQRPAGIIATLDGHIFETRMMESLLKNLKEHVTCSICLDTFTDPKTITCLHTFCCECLKKHALISQRNGKFCCPECQAEVDLPEANRFDKLPTSFHHNSLLSVLAIRQSGKGNDSSCGVCKKMSAEISYCFECTKFMCSDCVNAHQLFSHFTEGHKVTPVKKFQPQDYEALMRRQSFCSQQYHEREVTRFFCLKCQICVCQICIATDHKAHDVELLEKAADGEKANILTRTEVLKTKTKVFGDTIREYEQRVLELETNLTNAKREVSKAAEQMIAKIREDERRIITALENIRASRADKLDSAKAQVQSLLKQINQAIEFAENLIQRSSSSDVMQSKNYLEQRFNHLENTSIPELPVNSFLKFYQIKEEKNLTLGYIATREPVVGLTKNFQAGVESEFEVHPQILGEEVFEVKVLVEPAEKIGSLTTCENQDGDYTVKFTPKVPGTFNMIIKVNGKEFAGSPYIVQVKQRLIQVVGEIEIKGETFEKPLGIAVNSKGQIAVSDRGSHCILITDKEGNCVRKVGCYGKNAGQLKSPSDITYLNDDNILVADELNKRIQQFNVQTGNSVKSFGKKGTKDGEFHNPVSVRLDEEGRVMVADYNNNRIQVLSQDGEPLFQFGNSGPEKLNKPKSCIYHENKFIVSDWGNNCLKVFDNIGKFLYKIGERGEGDGQFRGPNGLCLQKCGNHHNLLVCSRANGRVDQFTVDGCFTGKTVVKLQDPIIITTTPDGLILVTDYETKKIHILK</sequence>
<dbReference type="SMART" id="SM00184">
    <property type="entry name" value="RING"/>
    <property type="match status" value="4"/>
</dbReference>